<accession>A0A6T0Z685</accession>
<evidence type="ECO:0000313" key="1">
    <source>
        <dbReference type="EMBL" id="CAE4582831.1"/>
    </source>
</evidence>
<dbReference type="EMBL" id="HBNR01029394">
    <property type="protein sequence ID" value="CAE4582835.1"/>
    <property type="molecule type" value="Transcribed_RNA"/>
</dbReference>
<sequence>MSALSQAFLQTVPLPGAGSLFDDGVAGMALWAASASGDLESAWTLAASGGGASSISLGPLLAACEQEGRTADEVQALLLLARGGLRGAAAAAAAMQQLCAGEDLSSLECWLTAPADNDIFEPPAWRLRHMPLHALGETGWRLGVGGVGRGPRRVPPGNGA</sequence>
<protein>
    <submittedName>
        <fullName evidence="3">Uncharacterized protein</fullName>
    </submittedName>
</protein>
<gene>
    <name evidence="1" type="ORF">AMON00008_LOCUS20027</name>
    <name evidence="2" type="ORF">AMON00008_LOCUS20029</name>
    <name evidence="3" type="ORF">AMON00008_LOCUS20030</name>
</gene>
<evidence type="ECO:0000313" key="3">
    <source>
        <dbReference type="EMBL" id="CAE4582835.1"/>
    </source>
</evidence>
<evidence type="ECO:0000313" key="2">
    <source>
        <dbReference type="EMBL" id="CAE4582834.1"/>
    </source>
</evidence>
<dbReference type="EMBL" id="HBNR01029391">
    <property type="protein sequence ID" value="CAE4582831.1"/>
    <property type="molecule type" value="Transcribed_RNA"/>
</dbReference>
<proteinExistence type="predicted"/>
<reference evidence="3" key="1">
    <citation type="submission" date="2021-01" db="EMBL/GenBank/DDBJ databases">
        <authorList>
            <person name="Corre E."/>
            <person name="Pelletier E."/>
            <person name="Niang G."/>
            <person name="Scheremetjew M."/>
            <person name="Finn R."/>
            <person name="Kale V."/>
            <person name="Holt S."/>
            <person name="Cochrane G."/>
            <person name="Meng A."/>
            <person name="Brown T."/>
            <person name="Cohen L."/>
        </authorList>
    </citation>
    <scope>NUCLEOTIDE SEQUENCE</scope>
    <source>
        <strain evidence="3">CCMP3105</strain>
    </source>
</reference>
<name>A0A6T0Z685_9DINO</name>
<dbReference type="AlphaFoldDB" id="A0A6T0Z685"/>
<organism evidence="3">
    <name type="scientific">Alexandrium monilatum</name>
    <dbReference type="NCBI Taxonomy" id="311494"/>
    <lineage>
        <taxon>Eukaryota</taxon>
        <taxon>Sar</taxon>
        <taxon>Alveolata</taxon>
        <taxon>Dinophyceae</taxon>
        <taxon>Gonyaulacales</taxon>
        <taxon>Pyrocystaceae</taxon>
        <taxon>Alexandrium</taxon>
    </lineage>
</organism>
<dbReference type="EMBL" id="HBNR01029393">
    <property type="protein sequence ID" value="CAE4582834.1"/>
    <property type="molecule type" value="Transcribed_RNA"/>
</dbReference>